<sequence>MDRVDVLVIAALPEELAEAKAAGLAGESGGPGVALWEERGAGGSAPYWWGEYRREDGRRLSVALARSTHMGARETAPIVTTLTNQLQPRCLAMCGVCAGNPDDMALGDVVVADPVYEWDEGKQFPAELKGDIRQFRLNHRWLRAVQDFTPGGLPSYRPAGDEDALLWLLERLHRGQDPRNHPARRRYFPEYAWGARLQQWEQRGLIGRAQTGLELTDQGAELVQGWLYDDVDGPQGLPFEVVAAPMASGSAVVADPGLWAQLQHMGMRKIAAVEMEAATVATVAHQHQVPYCLIAKGVMDHADSDKDDRYKRFAARASAEVLYALLAQLLPTAEADSSGHVPSIAPFVGIDDADIYGDGDPSTIALQRDEYGAATTAPLPEFSQVIDYLSGHRIARVSGESGTGKTTMAAMVGRDATRFDAAFYVDLASLNAPFSVTDTALLLDRLTTLDEPGRLIVVDNTHLDGRLERNIVNHWMATCGRGFMLLLSRRDEHDNRVPAVRLTVSDRSLLAVWRRTDAFAHAALALPSDGALMKWKETFPDLVTFSLAMRGSIGRLTADTTTLSQQDAVAFIRSRYLTGRSAEEEENLRRLATAGQYEFGLGPGSLVSNGLSKLVMEGLVHSRKRYYALGHPAVARLLLRALGVSTDSAALKQIAVTDPYAACGIASRLVQAGRRSDAARLLAQLVENGILRGDILTKFNLPNLSRTTRQLVDLGVARFSDIDHQLSSEQELLVTKVQQSPPPDVMHFLEFLMLLPRTADVFSTLLKQPAVRQEFIAWSYDAPVWSLLSVGKAARRFDDELSRKLLAILFSVRAADVAENLSRASSSDLGSCFRASEIAGRNAEFIAVMSERVGASIPEVVRHCIHRGPGEVIQYDAFLQLRCPELVAVFRDRVASAETWPELGSALANRHVGFLVRLLAWADTHQQADLSGRLEEVIGDRLRGDTLAWDLPLLTASDFANIFSAAGNSRTLGGALPAVRRCLGEHLDNVARNTLMRGLGEYVLLSDVLASHSAELAPDFRRQLLSIELRELAAAQARRVPVHMVVNMVESVRGWTALEPAALEEFLEGSGLAAAAADQQAISREDAAAAGQRAVSRKGIGSACRTSDAVFELHGFAGSEECRAALSPVGLTAPAVIGRYLVLASRPDFPDRSEALAAFAELYGNERHFALVGAIGMVGTRPADERAFWGALLSSTDAVLTPPIQRSLLVGSAGRALAVARGLGGAEPGAKESVPKLCATIVRDWYSAADRVTPHFRGMLYAYARDPGSTSPPLLPYQVISMAHTLRAMGRVDAGLESKLVTTLRREIMQNTSAVHRQRFAAWAQYSDIASATLA</sequence>
<organism evidence="2 3">
    <name type="scientific">Streptomyces antibioticus</name>
    <dbReference type="NCBI Taxonomy" id="1890"/>
    <lineage>
        <taxon>Bacteria</taxon>
        <taxon>Bacillati</taxon>
        <taxon>Actinomycetota</taxon>
        <taxon>Actinomycetes</taxon>
        <taxon>Kitasatosporales</taxon>
        <taxon>Streptomycetaceae</taxon>
        <taxon>Streptomyces</taxon>
    </lineage>
</organism>
<dbReference type="SUPFAM" id="SSF53167">
    <property type="entry name" value="Purine and uridine phosphorylases"/>
    <property type="match status" value="1"/>
</dbReference>
<dbReference type="PANTHER" id="PTHR46832:SF1">
    <property type="entry name" value="5'-METHYLTHIOADENOSINE_S-ADENOSYLHOMOCYSTEINE NUCLEOSIDASE"/>
    <property type="match status" value="1"/>
</dbReference>
<dbReference type="InterPro" id="IPR000845">
    <property type="entry name" value="Nucleoside_phosphorylase_d"/>
</dbReference>
<dbReference type="GO" id="GO:0005829">
    <property type="term" value="C:cytosol"/>
    <property type="evidence" value="ECO:0007669"/>
    <property type="project" value="TreeGrafter"/>
</dbReference>
<gene>
    <name evidence="2" type="ORF">HCX60_26500</name>
</gene>
<evidence type="ECO:0000259" key="1">
    <source>
        <dbReference type="Pfam" id="PF01048"/>
    </source>
</evidence>
<feature type="domain" description="Nucleoside phosphorylase" evidence="1">
    <location>
        <begin position="6"/>
        <end position="326"/>
    </location>
</feature>
<dbReference type="EMBL" id="CP050692">
    <property type="protein sequence ID" value="QIT46633.1"/>
    <property type="molecule type" value="Genomic_DNA"/>
</dbReference>
<dbReference type="PANTHER" id="PTHR46832">
    <property type="entry name" value="5'-METHYLTHIOADENOSINE/S-ADENOSYLHOMOCYSTEINE NUCLEOSIDASE"/>
    <property type="match status" value="1"/>
</dbReference>
<evidence type="ECO:0000313" key="2">
    <source>
        <dbReference type="EMBL" id="QIT46633.1"/>
    </source>
</evidence>
<protein>
    <recommendedName>
        <fullName evidence="1">Nucleoside phosphorylase domain-containing protein</fullName>
    </recommendedName>
</protein>
<name>A0AAE6YBG9_STRAT</name>
<dbReference type="GO" id="GO:0008930">
    <property type="term" value="F:methylthioadenosine nucleosidase activity"/>
    <property type="evidence" value="ECO:0007669"/>
    <property type="project" value="TreeGrafter"/>
</dbReference>
<dbReference type="RefSeq" id="WP_167797255.1">
    <property type="nucleotide sequence ID" value="NZ_CM007717.1"/>
</dbReference>
<dbReference type="InterPro" id="IPR035994">
    <property type="entry name" value="Nucleoside_phosphorylase_sf"/>
</dbReference>
<dbReference type="GO" id="GO:0019284">
    <property type="term" value="P:L-methionine salvage from S-adenosylmethionine"/>
    <property type="evidence" value="ECO:0007669"/>
    <property type="project" value="TreeGrafter"/>
</dbReference>
<proteinExistence type="predicted"/>
<dbReference type="Gene3D" id="3.40.50.1580">
    <property type="entry name" value="Nucleoside phosphorylase domain"/>
    <property type="match status" value="1"/>
</dbReference>
<accession>A0AAE6YBG9</accession>
<dbReference type="GO" id="GO:0008782">
    <property type="term" value="F:adenosylhomocysteine nucleosidase activity"/>
    <property type="evidence" value="ECO:0007669"/>
    <property type="project" value="TreeGrafter"/>
</dbReference>
<reference evidence="2 3" key="1">
    <citation type="submission" date="2020-03" db="EMBL/GenBank/DDBJ databases">
        <title>Is there a link between lipid content and antibiotic production in Streptomyces?</title>
        <authorList>
            <person name="David M."/>
            <person name="Lejeune C."/>
            <person name="Abreu S."/>
            <person name="Thibessard A."/>
            <person name="Leblond P."/>
            <person name="Chaminade P."/>
            <person name="Virolle M.-J."/>
        </authorList>
    </citation>
    <scope>NUCLEOTIDE SEQUENCE [LARGE SCALE GENOMIC DNA]</scope>
    <source>
        <strain evidence="2 3">DSM 41481</strain>
    </source>
</reference>
<dbReference type="Pfam" id="PF01048">
    <property type="entry name" value="PNP_UDP_1"/>
    <property type="match status" value="1"/>
</dbReference>
<dbReference type="Proteomes" id="UP000502504">
    <property type="component" value="Chromosome"/>
</dbReference>
<evidence type="ECO:0000313" key="3">
    <source>
        <dbReference type="Proteomes" id="UP000502504"/>
    </source>
</evidence>
<dbReference type="GO" id="GO:0009116">
    <property type="term" value="P:nucleoside metabolic process"/>
    <property type="evidence" value="ECO:0007669"/>
    <property type="project" value="InterPro"/>
</dbReference>